<evidence type="ECO:0000313" key="9">
    <source>
        <dbReference type="Proteomes" id="UP000095023"/>
    </source>
</evidence>
<comment type="subcellular location">
    <subcellularLocation>
        <location evidence="2">Cytoplasm</location>
    </subcellularLocation>
</comment>
<accession>A0A1E4TG13</accession>
<keyword evidence="5" id="KW-0963">Cytoplasm</keyword>
<gene>
    <name evidence="8" type="ORF">CANCADRAFT_2376</name>
</gene>
<sequence>MTDEASQELRAETPPVVLNNEQNELHETPQSSIREQSTRSGESSSSGSVVIHEPRTINIIEPSSMQLLSRQFNRVLDSVSLKIQSICDSTHTEAVEVDNNVSILVEESHAIMNKASKVLKDFDALELELDKITILLEMIEQFKSRLNTIDRALGE</sequence>
<dbReference type="PANTHER" id="PTHR39145:SF1">
    <property type="entry name" value="BIOGENESIS OF LYSOSOME-RELATED ORGANELLES COMPLEX 1 SUBUNIT CNL1"/>
    <property type="match status" value="1"/>
</dbReference>
<dbReference type="PANTHER" id="PTHR39145">
    <property type="entry name" value="BIOGENESIS OF LYSOSOME-RELATED ORGANELLES COMPLEX 1 SUBUNIT CNL1"/>
    <property type="match status" value="1"/>
</dbReference>
<comment type="similarity">
    <text evidence="3">Belongs to the BLOC1S4 family.</text>
</comment>
<evidence type="ECO:0000256" key="7">
    <source>
        <dbReference type="SAM" id="MobiDB-lite"/>
    </source>
</evidence>
<dbReference type="GO" id="GO:0005737">
    <property type="term" value="C:cytoplasm"/>
    <property type="evidence" value="ECO:0007669"/>
    <property type="project" value="UniProtKB-SubCell"/>
</dbReference>
<dbReference type="EMBL" id="KV453842">
    <property type="protein sequence ID" value="ODV90643.1"/>
    <property type="molecule type" value="Genomic_DNA"/>
</dbReference>
<proteinExistence type="inferred from homology"/>
<protein>
    <recommendedName>
        <fullName evidence="4">Biogenesis of lysosome-related organelles complex 1 subunit CNL1</fullName>
    </recommendedName>
    <alternativeName>
        <fullName evidence="6">CNO-like protein 1</fullName>
    </alternativeName>
</protein>
<keyword evidence="9" id="KW-1185">Reference proteome</keyword>
<organism evidence="8 9">
    <name type="scientific">Tortispora caseinolytica NRRL Y-17796</name>
    <dbReference type="NCBI Taxonomy" id="767744"/>
    <lineage>
        <taxon>Eukaryota</taxon>
        <taxon>Fungi</taxon>
        <taxon>Dikarya</taxon>
        <taxon>Ascomycota</taxon>
        <taxon>Saccharomycotina</taxon>
        <taxon>Trigonopsidomycetes</taxon>
        <taxon>Trigonopsidales</taxon>
        <taxon>Trigonopsidaceae</taxon>
        <taxon>Tortispora</taxon>
    </lineage>
</organism>
<feature type="region of interest" description="Disordered" evidence="7">
    <location>
        <begin position="1"/>
        <end position="49"/>
    </location>
</feature>
<evidence type="ECO:0000256" key="4">
    <source>
        <dbReference type="ARBA" id="ARBA00014971"/>
    </source>
</evidence>
<dbReference type="OrthoDB" id="5424991at2759"/>
<dbReference type="AlphaFoldDB" id="A0A1E4TG13"/>
<evidence type="ECO:0000256" key="2">
    <source>
        <dbReference type="ARBA" id="ARBA00004496"/>
    </source>
</evidence>
<name>A0A1E4TG13_9ASCO</name>
<dbReference type="InterPro" id="IPR034455">
    <property type="entry name" value="CNL1"/>
</dbReference>
<comment type="function">
    <text evidence="1">Component of the biogenesis of lysosome-related organelles complex-1 (BLOC-1), a complex that is involved in endosomal cargo sorting.</text>
</comment>
<reference evidence="9" key="1">
    <citation type="submission" date="2016-02" db="EMBL/GenBank/DDBJ databases">
        <title>Comparative genomics of biotechnologically important yeasts.</title>
        <authorList>
            <consortium name="DOE Joint Genome Institute"/>
            <person name="Riley R."/>
            <person name="Haridas S."/>
            <person name="Wolfe K.H."/>
            <person name="Lopes M.R."/>
            <person name="Hittinger C.T."/>
            <person name="Goker M."/>
            <person name="Salamov A."/>
            <person name="Wisecaver J."/>
            <person name="Long T.M."/>
            <person name="Aerts A.L."/>
            <person name="Barry K."/>
            <person name="Choi C."/>
            <person name="Clum A."/>
            <person name="Coughlan A.Y."/>
            <person name="Deshpande S."/>
            <person name="Douglass A.P."/>
            <person name="Hanson S.J."/>
            <person name="Klenk H.-P."/>
            <person name="Labutti K."/>
            <person name="Lapidus A."/>
            <person name="Lindquist E."/>
            <person name="Lipzen A."/>
            <person name="Meier-Kolthoff J.P."/>
            <person name="Ohm R.A."/>
            <person name="Otillar R.P."/>
            <person name="Pangilinan J."/>
            <person name="Peng Y."/>
            <person name="Rokas A."/>
            <person name="Rosa C.A."/>
            <person name="Scheuner C."/>
            <person name="Sibirny A.A."/>
            <person name="Slot J.C."/>
            <person name="Stielow J.B."/>
            <person name="Sun H."/>
            <person name="Kurtzman C.P."/>
            <person name="Blackwell M."/>
            <person name="Jeffries T.W."/>
            <person name="Grigoriev I.V."/>
        </authorList>
    </citation>
    <scope>NUCLEOTIDE SEQUENCE [LARGE SCALE GENOMIC DNA]</scope>
    <source>
        <strain evidence="9">NRRL Y-17796</strain>
    </source>
</reference>
<evidence type="ECO:0000256" key="6">
    <source>
        <dbReference type="ARBA" id="ARBA00029995"/>
    </source>
</evidence>
<evidence type="ECO:0000256" key="3">
    <source>
        <dbReference type="ARBA" id="ARBA00007289"/>
    </source>
</evidence>
<evidence type="ECO:0000256" key="5">
    <source>
        <dbReference type="ARBA" id="ARBA00022490"/>
    </source>
</evidence>
<dbReference type="GO" id="GO:0031083">
    <property type="term" value="C:BLOC-1 complex"/>
    <property type="evidence" value="ECO:0007669"/>
    <property type="project" value="InterPro"/>
</dbReference>
<evidence type="ECO:0000313" key="8">
    <source>
        <dbReference type="EMBL" id="ODV90643.1"/>
    </source>
</evidence>
<dbReference type="Proteomes" id="UP000095023">
    <property type="component" value="Unassembled WGS sequence"/>
</dbReference>
<evidence type="ECO:0000256" key="1">
    <source>
        <dbReference type="ARBA" id="ARBA00003807"/>
    </source>
</evidence>
<feature type="compositionally biased region" description="Low complexity" evidence="7">
    <location>
        <begin position="34"/>
        <end position="48"/>
    </location>
</feature>
<dbReference type="GO" id="GO:0007032">
    <property type="term" value="P:endosome organization"/>
    <property type="evidence" value="ECO:0007669"/>
    <property type="project" value="TreeGrafter"/>
</dbReference>